<sequence length="458" mass="50378">MLNATVLLAASLPNVPGFLIAPFVLLIGLIATGPIFFPHFWHKYYKTIAVGLGLLVLAYYLLVLHDTHMPIETLAEYASFAILLSSLYIAAGGIYVNANANATPIMNVAILLFGAVIANVIGTTGASLLLIRPFIRLNNHRIKPYQIVFFIFIVSNAGGMLTPLGDPPLFIGFLKGVPFFWTLQHLFTPWAIAVGALCVIFFVLDRRNKPSFTPSPSVKARNEATTEFYLKGKRNLVWLAVIIGATFLNPASYEWLPYIPLEGGVKISFVREIIQLTAAFMCFRFASRTALNGNHFSFDPILEVVFLFFGIFFTMMPALQLSAELASSPAFAAQLTPSVFYWVTGSLSGVLDNAPTYANFLSLGMAKYHLNYANPAQVHDFAVGLAQSPETRLILEAISTGAVLFGAMTYIGNGPNFMVKSIAEQAGVKMPPFFQYVFKYSLIYLLPVLALIWIIEIL</sequence>
<protein>
    <submittedName>
        <fullName evidence="2">Citrate transporter</fullName>
    </submittedName>
</protein>
<feature type="transmembrane region" description="Helical" evidence="1">
    <location>
        <begin position="147"/>
        <end position="165"/>
    </location>
</feature>
<dbReference type="RefSeq" id="WP_048919493.1">
    <property type="nucleotide sequence ID" value="NZ_CP010777.1"/>
</dbReference>
<evidence type="ECO:0000313" key="3">
    <source>
        <dbReference type="Proteomes" id="UP000036458"/>
    </source>
</evidence>
<proteinExistence type="predicted"/>
<feature type="transmembrane region" description="Helical" evidence="1">
    <location>
        <begin position="108"/>
        <end position="135"/>
    </location>
</feature>
<dbReference type="KEGG" id="ruf:TH63_02215"/>
<keyword evidence="1" id="KW-1133">Transmembrane helix</keyword>
<accession>A0A0H4VLC2</accession>
<feature type="transmembrane region" description="Helical" evidence="1">
    <location>
        <begin position="74"/>
        <end position="96"/>
    </location>
</feature>
<dbReference type="Pfam" id="PF16980">
    <property type="entry name" value="CitMHS_2"/>
    <property type="match status" value="1"/>
</dbReference>
<feature type="transmembrane region" description="Helical" evidence="1">
    <location>
        <begin position="433"/>
        <end position="455"/>
    </location>
</feature>
<feature type="transmembrane region" description="Helical" evidence="1">
    <location>
        <begin position="12"/>
        <end position="37"/>
    </location>
</feature>
<gene>
    <name evidence="2" type="ORF">TH63_02215</name>
</gene>
<feature type="transmembrane region" description="Helical" evidence="1">
    <location>
        <begin position="298"/>
        <end position="319"/>
    </location>
</feature>
<name>A0A0H4VLC2_9BACT</name>
<feature type="transmembrane region" description="Helical" evidence="1">
    <location>
        <begin position="185"/>
        <end position="204"/>
    </location>
</feature>
<dbReference type="OrthoDB" id="9765532at2"/>
<keyword evidence="1" id="KW-0472">Membrane</keyword>
<feature type="transmembrane region" description="Helical" evidence="1">
    <location>
        <begin position="268"/>
        <end position="286"/>
    </location>
</feature>
<evidence type="ECO:0000313" key="2">
    <source>
        <dbReference type="EMBL" id="AKQ44707.1"/>
    </source>
</evidence>
<feature type="transmembrane region" description="Helical" evidence="1">
    <location>
        <begin position="43"/>
        <end position="62"/>
    </location>
</feature>
<reference evidence="2 3" key="1">
    <citation type="submission" date="2015-01" db="EMBL/GenBank/DDBJ databases">
        <title>Rufibacter sp./DG31D/ whole genome sequencing.</title>
        <authorList>
            <person name="Kim M.K."/>
            <person name="Srinivasan S."/>
            <person name="Lee J.-J."/>
        </authorList>
    </citation>
    <scope>NUCLEOTIDE SEQUENCE [LARGE SCALE GENOMIC DNA]</scope>
    <source>
        <strain evidence="2 3">DG31D</strain>
    </source>
</reference>
<dbReference type="EMBL" id="CP010777">
    <property type="protein sequence ID" value="AKQ44707.1"/>
    <property type="molecule type" value="Genomic_DNA"/>
</dbReference>
<dbReference type="AlphaFoldDB" id="A0A0H4VLC2"/>
<keyword evidence="3" id="KW-1185">Reference proteome</keyword>
<dbReference type="InterPro" id="IPR031566">
    <property type="entry name" value="CitMHS_2"/>
</dbReference>
<dbReference type="Proteomes" id="UP000036458">
    <property type="component" value="Chromosome"/>
</dbReference>
<dbReference type="PATRIC" id="fig|1379910.4.peg.470"/>
<feature type="transmembrane region" description="Helical" evidence="1">
    <location>
        <begin position="339"/>
        <end position="360"/>
    </location>
</feature>
<keyword evidence="1" id="KW-0812">Transmembrane</keyword>
<evidence type="ECO:0000256" key="1">
    <source>
        <dbReference type="SAM" id="Phobius"/>
    </source>
</evidence>
<feature type="transmembrane region" description="Helical" evidence="1">
    <location>
        <begin position="236"/>
        <end position="256"/>
    </location>
</feature>
<feature type="transmembrane region" description="Helical" evidence="1">
    <location>
        <begin position="393"/>
        <end position="413"/>
    </location>
</feature>
<organism evidence="2 3">
    <name type="scientific">Rufibacter radiotolerans</name>
    <dbReference type="NCBI Taxonomy" id="1379910"/>
    <lineage>
        <taxon>Bacteria</taxon>
        <taxon>Pseudomonadati</taxon>
        <taxon>Bacteroidota</taxon>
        <taxon>Cytophagia</taxon>
        <taxon>Cytophagales</taxon>
        <taxon>Hymenobacteraceae</taxon>
        <taxon>Rufibacter</taxon>
    </lineage>
</organism>